<keyword evidence="1" id="KW-0472">Membrane</keyword>
<evidence type="ECO:0000313" key="2">
    <source>
        <dbReference type="EMBL" id="UQA98176.1"/>
    </source>
</evidence>
<sequence length="107" mass="11807">MAATWFLVPYLLTAIGDFTSGAIMDIYSPGMSMLAPGVPIRRHLAVLVDGVPMGFGSRYVRAPRTARRRRESRCRGGLVVEGTLYAALAPWPTVPPPKEPDDRRQRP</sequence>
<dbReference type="Proteomes" id="UP000830115">
    <property type="component" value="Chromosome"/>
</dbReference>
<evidence type="ECO:0000313" key="3">
    <source>
        <dbReference type="Proteomes" id="UP000830115"/>
    </source>
</evidence>
<gene>
    <name evidence="2" type="ORF">K9S39_06815</name>
</gene>
<reference evidence="2" key="1">
    <citation type="submission" date="2021-10" db="EMBL/GenBank/DDBJ databases">
        <title>Streptomyces nigrumlapis sp.nov.,an antimicrobial producing actinobacterium isolated from Black Gobi rocks.</title>
        <authorList>
            <person name="Wen Y."/>
            <person name="Zhang W."/>
            <person name="Liu X.G."/>
        </authorList>
    </citation>
    <scope>NUCLEOTIDE SEQUENCE</scope>
    <source>
        <strain evidence="2">ST13-2-2</strain>
    </source>
</reference>
<evidence type="ECO:0008006" key="4">
    <source>
        <dbReference type="Google" id="ProtNLM"/>
    </source>
</evidence>
<dbReference type="RefSeq" id="WP_248869227.1">
    <property type="nucleotide sequence ID" value="NZ_CP086322.1"/>
</dbReference>
<accession>A0ABY4MPD2</accession>
<organism evidence="2 3">
    <name type="scientific">Streptomyces halobius</name>
    <dbReference type="NCBI Taxonomy" id="2879846"/>
    <lineage>
        <taxon>Bacteria</taxon>
        <taxon>Bacillati</taxon>
        <taxon>Actinomycetota</taxon>
        <taxon>Actinomycetes</taxon>
        <taxon>Kitasatosporales</taxon>
        <taxon>Streptomycetaceae</taxon>
        <taxon>Streptomyces</taxon>
    </lineage>
</organism>
<keyword evidence="3" id="KW-1185">Reference proteome</keyword>
<name>A0ABY4MPD2_9ACTN</name>
<dbReference type="EMBL" id="CP086322">
    <property type="protein sequence ID" value="UQA98176.1"/>
    <property type="molecule type" value="Genomic_DNA"/>
</dbReference>
<keyword evidence="1" id="KW-0812">Transmembrane</keyword>
<evidence type="ECO:0000256" key="1">
    <source>
        <dbReference type="SAM" id="Phobius"/>
    </source>
</evidence>
<keyword evidence="1" id="KW-1133">Transmembrane helix</keyword>
<feature type="transmembrane region" description="Helical" evidence="1">
    <location>
        <begin position="40"/>
        <end position="60"/>
    </location>
</feature>
<proteinExistence type="predicted"/>
<protein>
    <recommendedName>
        <fullName evidence="4">RDD family protein</fullName>
    </recommendedName>
</protein>